<reference evidence="2 3" key="1">
    <citation type="submission" date="2017-09" db="EMBL/GenBank/DDBJ databases">
        <title>Depth-based differentiation of microbial function through sediment-hosted aquifers and enrichment of novel symbionts in the deep terrestrial subsurface.</title>
        <authorList>
            <person name="Probst A.J."/>
            <person name="Ladd B."/>
            <person name="Jarett J.K."/>
            <person name="Geller-Mcgrath D.E."/>
            <person name="Sieber C.M."/>
            <person name="Emerson J.B."/>
            <person name="Anantharaman K."/>
            <person name="Thomas B.C."/>
            <person name="Malmstrom R."/>
            <person name="Stieglmeier M."/>
            <person name="Klingl A."/>
            <person name="Woyke T."/>
            <person name="Ryan C.M."/>
            <person name="Banfield J.F."/>
        </authorList>
    </citation>
    <scope>NUCLEOTIDE SEQUENCE [LARGE SCALE GENOMIC DNA]</scope>
    <source>
        <strain evidence="2">CG23_combo_of_CG06-09_8_20_14_all_54_14</strain>
    </source>
</reference>
<comment type="caution">
    <text evidence="2">The sequence shown here is derived from an EMBL/GenBank/DDBJ whole genome shotgun (WGS) entry which is preliminary data.</text>
</comment>
<gene>
    <name evidence="2" type="ORF">COX26_00930</name>
</gene>
<dbReference type="Proteomes" id="UP000228812">
    <property type="component" value="Unassembled WGS sequence"/>
</dbReference>
<keyword evidence="1" id="KW-0472">Membrane</keyword>
<evidence type="ECO:0000256" key="1">
    <source>
        <dbReference type="SAM" id="Phobius"/>
    </source>
</evidence>
<proteinExistence type="predicted"/>
<name>A0A2G9ZA25_9BACT</name>
<dbReference type="AlphaFoldDB" id="A0A2G9ZA25"/>
<organism evidence="2 3">
    <name type="scientific">Candidatus Jorgensenbacteria bacterium CG23_combo_of_CG06-09_8_20_14_all_54_14</name>
    <dbReference type="NCBI Taxonomy" id="1974595"/>
    <lineage>
        <taxon>Bacteria</taxon>
        <taxon>Candidatus Joergenseniibacteriota</taxon>
    </lineage>
</organism>
<dbReference type="Pfam" id="PF07963">
    <property type="entry name" value="N_methyl"/>
    <property type="match status" value="1"/>
</dbReference>
<dbReference type="InterPro" id="IPR012902">
    <property type="entry name" value="N_methyl_site"/>
</dbReference>
<evidence type="ECO:0000313" key="3">
    <source>
        <dbReference type="Proteomes" id="UP000228812"/>
    </source>
</evidence>
<feature type="transmembrane region" description="Helical" evidence="1">
    <location>
        <begin position="12"/>
        <end position="35"/>
    </location>
</feature>
<keyword evidence="1" id="KW-1133">Transmembrane helix</keyword>
<dbReference type="SUPFAM" id="SSF54523">
    <property type="entry name" value="Pili subunits"/>
    <property type="match status" value="1"/>
</dbReference>
<dbReference type="Gene3D" id="3.30.700.10">
    <property type="entry name" value="Glycoprotein, Type 4 Pilin"/>
    <property type="match status" value="1"/>
</dbReference>
<evidence type="ECO:0008006" key="4">
    <source>
        <dbReference type="Google" id="ProtNLM"/>
    </source>
</evidence>
<dbReference type="PANTHER" id="PTHR30093">
    <property type="entry name" value="GENERAL SECRETION PATHWAY PROTEIN G"/>
    <property type="match status" value="1"/>
</dbReference>
<sequence length="144" mass="15168">MTNNKRGGFTLIEMLVVVAIIGLLSSVVVVGIGSAREKARDTKRIADLRSIQSYLEANYSSPNGYPDIATTYPSSLPTDPKSGTHYSYCRSIDIQRYAVGTTLENASNRPSGGIAAADLPSGCVLSPAMTCANAAADKGYCITN</sequence>
<evidence type="ECO:0000313" key="2">
    <source>
        <dbReference type="EMBL" id="PIP30022.1"/>
    </source>
</evidence>
<protein>
    <recommendedName>
        <fullName evidence="4">Type II secretion system protein GspG C-terminal domain-containing protein</fullName>
    </recommendedName>
</protein>
<dbReference type="EMBL" id="PCRZ01000017">
    <property type="protein sequence ID" value="PIP30022.1"/>
    <property type="molecule type" value="Genomic_DNA"/>
</dbReference>
<keyword evidence="1" id="KW-0812">Transmembrane</keyword>
<dbReference type="NCBIfam" id="TIGR02532">
    <property type="entry name" value="IV_pilin_GFxxxE"/>
    <property type="match status" value="1"/>
</dbReference>
<dbReference type="PROSITE" id="PS00409">
    <property type="entry name" value="PROKAR_NTER_METHYL"/>
    <property type="match status" value="1"/>
</dbReference>
<dbReference type="InterPro" id="IPR045584">
    <property type="entry name" value="Pilin-like"/>
</dbReference>
<accession>A0A2G9ZA25</accession>